<dbReference type="Pfam" id="PF00722">
    <property type="entry name" value="Glyco_hydro_16"/>
    <property type="match status" value="1"/>
</dbReference>
<dbReference type="CDD" id="cd08023">
    <property type="entry name" value="GH16_laminarinase_like"/>
    <property type="match status" value="1"/>
</dbReference>
<organism evidence="3 4">
    <name type="scientific">Flavobacterium solisilvae</name>
    <dbReference type="NCBI Taxonomy" id="1852019"/>
    <lineage>
        <taxon>Bacteria</taxon>
        <taxon>Pseudomonadati</taxon>
        <taxon>Bacteroidota</taxon>
        <taxon>Flavobacteriia</taxon>
        <taxon>Flavobacteriales</taxon>
        <taxon>Flavobacteriaceae</taxon>
        <taxon>Flavobacterium</taxon>
    </lineage>
</organism>
<keyword evidence="3" id="KW-0378">Hydrolase</keyword>
<dbReference type="GO" id="GO:0016787">
    <property type="term" value="F:hydrolase activity"/>
    <property type="evidence" value="ECO:0007669"/>
    <property type="project" value="UniProtKB-KW"/>
</dbReference>
<dbReference type="InterPro" id="IPR013320">
    <property type="entry name" value="ConA-like_dom_sf"/>
</dbReference>
<gene>
    <name evidence="3" type="ORF">G6042_06470</name>
</gene>
<reference evidence="3 4" key="1">
    <citation type="submission" date="2020-02" db="EMBL/GenBank/DDBJ databases">
        <title>Flavobacterium sp. genome.</title>
        <authorList>
            <person name="Jung H.S."/>
            <person name="Baek J.H."/>
            <person name="Jeon C.O."/>
        </authorList>
    </citation>
    <scope>NUCLEOTIDE SEQUENCE [LARGE SCALE GENOMIC DNA]</scope>
    <source>
        <strain evidence="3 4">SE-s27</strain>
    </source>
</reference>
<protein>
    <submittedName>
        <fullName evidence="3">Glycoside hydrolase family 16 protein</fullName>
    </submittedName>
</protein>
<dbReference type="Proteomes" id="UP000767947">
    <property type="component" value="Unassembled WGS sequence"/>
</dbReference>
<dbReference type="SUPFAM" id="SSF49899">
    <property type="entry name" value="Concanavalin A-like lectins/glucanases"/>
    <property type="match status" value="1"/>
</dbReference>
<evidence type="ECO:0000313" key="3">
    <source>
        <dbReference type="EMBL" id="NMH24911.1"/>
    </source>
</evidence>
<comment type="caution">
    <text evidence="3">The sequence shown here is derived from an EMBL/GenBank/DDBJ whole genome shotgun (WGS) entry which is preliminary data.</text>
</comment>
<dbReference type="PROSITE" id="PS51762">
    <property type="entry name" value="GH16_2"/>
    <property type="match status" value="1"/>
</dbReference>
<dbReference type="InterPro" id="IPR050546">
    <property type="entry name" value="Glycosyl_Hydrlase_16"/>
</dbReference>
<sequence>MKYLQSKYTIILFLGLISLIPITGCSSDGGGNDGQSDTPSNLVITADIVGTSTANPNGDGSGLVHFNVSADNATSYKVLIEGQTINTTSGVFSYTFTLSGVNTYTIHASAYKGSKFISTSINITVYVVSSVVWSDEFNTDGAPDSSKWSYETGTGDNGWGNNELQYYTNRPENVKVENGVLKITARKENYSGSNYTSARIVTRDKYSVKYGKIEMRAKLPAGGGTWPALWMLGNNLSAVGWPACGEIDIMEHVGNDLNKIHGTLHYPNHFGGNGVSGSVVVPGVTTSFHLYTLKWNASYLKFYVDNQLFHTFNNNSETPFNDPFFFIFNCAIGGNFGGAVDPNFTSATLEVDYVRVFN</sequence>
<keyword evidence="4" id="KW-1185">Reference proteome</keyword>
<accession>A0ABX1QST4</accession>
<name>A0ABX1QST4_9FLAO</name>
<dbReference type="RefSeq" id="WP_169523489.1">
    <property type="nucleotide sequence ID" value="NZ_JAAMPT010000204.1"/>
</dbReference>
<evidence type="ECO:0000313" key="4">
    <source>
        <dbReference type="Proteomes" id="UP000767947"/>
    </source>
</evidence>
<dbReference type="InterPro" id="IPR000757">
    <property type="entry name" value="Beta-glucanase-like"/>
</dbReference>
<comment type="similarity">
    <text evidence="1">Belongs to the glycosyl hydrolase 16 family.</text>
</comment>
<dbReference type="PANTHER" id="PTHR10963">
    <property type="entry name" value="GLYCOSYL HYDROLASE-RELATED"/>
    <property type="match status" value="1"/>
</dbReference>
<evidence type="ECO:0000256" key="1">
    <source>
        <dbReference type="ARBA" id="ARBA00006865"/>
    </source>
</evidence>
<proteinExistence type="inferred from homology"/>
<feature type="domain" description="GH16" evidence="2">
    <location>
        <begin position="118"/>
        <end position="358"/>
    </location>
</feature>
<evidence type="ECO:0000259" key="2">
    <source>
        <dbReference type="PROSITE" id="PS51762"/>
    </source>
</evidence>
<dbReference type="PANTHER" id="PTHR10963:SF55">
    <property type="entry name" value="GLYCOSIDE HYDROLASE FAMILY 16 PROTEIN"/>
    <property type="match status" value="1"/>
</dbReference>
<dbReference type="Gene3D" id="2.60.120.200">
    <property type="match status" value="1"/>
</dbReference>
<dbReference type="EMBL" id="JAAMPT010000204">
    <property type="protein sequence ID" value="NMH24911.1"/>
    <property type="molecule type" value="Genomic_DNA"/>
</dbReference>